<evidence type="ECO:0000256" key="4">
    <source>
        <dbReference type="PROSITE-ProRule" id="PRU00182"/>
    </source>
</evidence>
<dbReference type="RefSeq" id="WP_129722189.1">
    <property type="nucleotide sequence ID" value="NZ_CP101808.1"/>
</dbReference>
<dbReference type="PROSITE" id="PS50889">
    <property type="entry name" value="S4"/>
    <property type="match status" value="1"/>
</dbReference>
<gene>
    <name evidence="7" type="ORF">NPA09_00980</name>
</gene>
<dbReference type="Gene3D" id="3.10.290.10">
    <property type="entry name" value="RNA-binding S4 domain"/>
    <property type="match status" value="1"/>
</dbReference>
<evidence type="ECO:0000313" key="8">
    <source>
        <dbReference type="Proteomes" id="UP001059576"/>
    </source>
</evidence>
<dbReference type="InterPro" id="IPR006225">
    <property type="entry name" value="PsdUridine_synth_RluC/D"/>
</dbReference>
<evidence type="ECO:0000256" key="3">
    <source>
        <dbReference type="ARBA" id="ARBA00023235"/>
    </source>
</evidence>
<protein>
    <recommendedName>
        <fullName evidence="5">Pseudouridine synthase</fullName>
        <ecNumber evidence="5">5.4.99.-</ecNumber>
    </recommendedName>
</protein>
<organism evidence="7 8">
    <name type="scientific">Mycoplasmopsis equigenitalium</name>
    <dbReference type="NCBI Taxonomy" id="114883"/>
    <lineage>
        <taxon>Bacteria</taxon>
        <taxon>Bacillati</taxon>
        <taxon>Mycoplasmatota</taxon>
        <taxon>Mycoplasmoidales</taxon>
        <taxon>Metamycoplasmataceae</taxon>
        <taxon>Mycoplasmopsis</taxon>
    </lineage>
</organism>
<dbReference type="EMBL" id="CP101808">
    <property type="protein sequence ID" value="UUD37134.1"/>
    <property type="molecule type" value="Genomic_DNA"/>
</dbReference>
<dbReference type="PANTHER" id="PTHR21600">
    <property type="entry name" value="MITOCHONDRIAL RNA PSEUDOURIDINE SYNTHASE"/>
    <property type="match status" value="1"/>
</dbReference>
<dbReference type="PANTHER" id="PTHR21600:SF44">
    <property type="entry name" value="RIBOSOMAL LARGE SUBUNIT PSEUDOURIDINE SYNTHASE D"/>
    <property type="match status" value="1"/>
</dbReference>
<dbReference type="EC" id="5.4.99.-" evidence="5"/>
<keyword evidence="4" id="KW-0694">RNA-binding</keyword>
<comment type="function">
    <text evidence="5">Responsible for synthesis of pseudouridine from uracil.</text>
</comment>
<proteinExistence type="inferred from homology"/>
<evidence type="ECO:0000256" key="5">
    <source>
        <dbReference type="RuleBase" id="RU362028"/>
    </source>
</evidence>
<dbReference type="Proteomes" id="UP001059576">
    <property type="component" value="Chromosome"/>
</dbReference>
<dbReference type="NCBIfam" id="TIGR00005">
    <property type="entry name" value="rluA_subfam"/>
    <property type="match status" value="1"/>
</dbReference>
<feature type="domain" description="RNA-binding S4" evidence="6">
    <location>
        <begin position="10"/>
        <end position="67"/>
    </location>
</feature>
<dbReference type="SMART" id="SM00363">
    <property type="entry name" value="S4"/>
    <property type="match status" value="1"/>
</dbReference>
<comment type="catalytic activity">
    <reaction evidence="1 5">
        <text>a uridine in RNA = a pseudouridine in RNA</text>
        <dbReference type="Rhea" id="RHEA:48348"/>
        <dbReference type="Rhea" id="RHEA-COMP:12068"/>
        <dbReference type="Rhea" id="RHEA-COMP:12069"/>
        <dbReference type="ChEBI" id="CHEBI:65314"/>
        <dbReference type="ChEBI" id="CHEBI:65315"/>
    </reaction>
</comment>
<evidence type="ECO:0000259" key="6">
    <source>
        <dbReference type="SMART" id="SM00363"/>
    </source>
</evidence>
<dbReference type="InterPro" id="IPR050188">
    <property type="entry name" value="RluA_PseudoU_synthase"/>
</dbReference>
<keyword evidence="3 5" id="KW-0413">Isomerase</keyword>
<evidence type="ECO:0000256" key="1">
    <source>
        <dbReference type="ARBA" id="ARBA00000073"/>
    </source>
</evidence>
<keyword evidence="8" id="KW-1185">Reference proteome</keyword>
<dbReference type="CDD" id="cd02869">
    <property type="entry name" value="PseudoU_synth_RluA_like"/>
    <property type="match status" value="1"/>
</dbReference>
<dbReference type="InterPro" id="IPR006145">
    <property type="entry name" value="PsdUridine_synth_RsuA/RluA"/>
</dbReference>
<dbReference type="SUPFAM" id="SSF55174">
    <property type="entry name" value="Alpha-L RNA-binding motif"/>
    <property type="match status" value="1"/>
</dbReference>
<dbReference type="InterPro" id="IPR002942">
    <property type="entry name" value="S4_RNA-bd"/>
</dbReference>
<comment type="similarity">
    <text evidence="2 5">Belongs to the pseudouridine synthase RluA family.</text>
</comment>
<dbReference type="Gene3D" id="3.30.2350.10">
    <property type="entry name" value="Pseudouridine synthase"/>
    <property type="match status" value="1"/>
</dbReference>
<dbReference type="Pfam" id="PF00849">
    <property type="entry name" value="PseudoU_synth_2"/>
    <property type="match status" value="1"/>
</dbReference>
<evidence type="ECO:0000256" key="2">
    <source>
        <dbReference type="ARBA" id="ARBA00010876"/>
    </source>
</evidence>
<dbReference type="Pfam" id="PF01479">
    <property type="entry name" value="S4"/>
    <property type="match status" value="1"/>
</dbReference>
<name>A0ABY5J326_9BACT</name>
<dbReference type="CDD" id="cd00165">
    <property type="entry name" value="S4"/>
    <property type="match status" value="1"/>
</dbReference>
<evidence type="ECO:0000313" key="7">
    <source>
        <dbReference type="EMBL" id="UUD37134.1"/>
    </source>
</evidence>
<reference evidence="7" key="1">
    <citation type="submission" date="2022-07" db="EMBL/GenBank/DDBJ databases">
        <title>Complete genome of Mycoplasma equigenitalium type strain T37.</title>
        <authorList>
            <person name="Spergser J."/>
        </authorList>
    </citation>
    <scope>NUCLEOTIDE SEQUENCE</scope>
    <source>
        <strain evidence="7">T37</strain>
    </source>
</reference>
<dbReference type="InterPro" id="IPR020103">
    <property type="entry name" value="PsdUridine_synth_cat_dom_sf"/>
</dbReference>
<dbReference type="InterPro" id="IPR006224">
    <property type="entry name" value="PsdUridine_synth_RluA-like_CS"/>
</dbReference>
<accession>A0ABY5J326</accession>
<dbReference type="InterPro" id="IPR036986">
    <property type="entry name" value="S4_RNA-bd_sf"/>
</dbReference>
<dbReference type="SUPFAM" id="SSF55120">
    <property type="entry name" value="Pseudouridine synthase"/>
    <property type="match status" value="1"/>
</dbReference>
<sequence length="304" mass="35336">MLELQVKYKERIDKYICDNSDITRNDIKELIEQGAVECDGDIVRKPNYIPKLDSIITVTKLLDKEITLQPEKIDFEIVFQNDNYIVINKPNNLVVHPSPGHLNNTLVNGLLYYFKNNLSNNNGLLRPGIVHRIDKDTTGLLLVAKNNNAHNLIADMIKEHKVKREYLAIVENWPNQDIYHIDLPIGRDKKSRQKMIVTNIEAKEAITHIKVLKKFEHNNKKLALIKCSLETGRTHQIRVHLSYIKHPVFNDPTYGNEGSEFNQYLHAFKLEFNDPFDSKNKVFYAQPPQEFNISNFDFSKLNMI</sequence>
<dbReference type="PROSITE" id="PS01129">
    <property type="entry name" value="PSI_RLU"/>
    <property type="match status" value="1"/>
</dbReference>